<comment type="caution">
    <text evidence="3">The sequence shown here is derived from an EMBL/GenBank/DDBJ whole genome shotgun (WGS) entry which is preliminary data.</text>
</comment>
<dbReference type="AlphaFoldDB" id="A0AAD5FUX2"/>
<gene>
    <name evidence="3" type="ORF">C0J50_12689</name>
</gene>
<keyword evidence="1" id="KW-1015">Disulfide bond</keyword>
<feature type="non-terminal residue" evidence="3">
    <location>
        <position position="39"/>
    </location>
</feature>
<evidence type="ECO:0000256" key="1">
    <source>
        <dbReference type="ARBA" id="ARBA00023157"/>
    </source>
</evidence>
<feature type="non-terminal residue" evidence="3">
    <location>
        <position position="1"/>
    </location>
</feature>
<dbReference type="Pfam" id="PF07645">
    <property type="entry name" value="EGF_CA"/>
    <property type="match status" value="1"/>
</dbReference>
<evidence type="ECO:0000313" key="4">
    <source>
        <dbReference type="Proteomes" id="UP001205998"/>
    </source>
</evidence>
<organism evidence="3 4">
    <name type="scientific">Silurus asotus</name>
    <name type="common">Amur catfish</name>
    <name type="synonym">Parasilurus asotus</name>
    <dbReference type="NCBI Taxonomy" id="30991"/>
    <lineage>
        <taxon>Eukaryota</taxon>
        <taxon>Metazoa</taxon>
        <taxon>Chordata</taxon>
        <taxon>Craniata</taxon>
        <taxon>Vertebrata</taxon>
        <taxon>Euteleostomi</taxon>
        <taxon>Actinopterygii</taxon>
        <taxon>Neopterygii</taxon>
        <taxon>Teleostei</taxon>
        <taxon>Ostariophysi</taxon>
        <taxon>Siluriformes</taxon>
        <taxon>Siluridae</taxon>
        <taxon>Silurus</taxon>
    </lineage>
</organism>
<dbReference type="Gene3D" id="2.10.25.10">
    <property type="entry name" value="Laminin"/>
    <property type="match status" value="1"/>
</dbReference>
<keyword evidence="3" id="KW-0675">Receptor</keyword>
<dbReference type="EMBL" id="MU534450">
    <property type="protein sequence ID" value="KAI5629621.1"/>
    <property type="molecule type" value="Genomic_DNA"/>
</dbReference>
<keyword evidence="4" id="KW-1185">Reference proteome</keyword>
<evidence type="ECO:0000259" key="2">
    <source>
        <dbReference type="Pfam" id="PF07645"/>
    </source>
</evidence>
<keyword evidence="3" id="KW-0449">Lipoprotein</keyword>
<reference evidence="3" key="1">
    <citation type="submission" date="2018-07" db="EMBL/GenBank/DDBJ databases">
        <title>Comparative genomics of catfishes provides insights into carnivory and benthic adaptation.</title>
        <authorList>
            <person name="Zhang Y."/>
            <person name="Wang D."/>
            <person name="Peng Z."/>
            <person name="Zheng S."/>
            <person name="Shao F."/>
            <person name="Tao W."/>
        </authorList>
    </citation>
    <scope>NUCLEOTIDE SEQUENCE</scope>
    <source>
        <strain evidence="3">Chongqing</strain>
    </source>
</reference>
<evidence type="ECO:0000313" key="3">
    <source>
        <dbReference type="EMBL" id="KAI5629621.1"/>
    </source>
</evidence>
<protein>
    <submittedName>
        <fullName evidence="3">Low-density lipoprotein receptor-related protein 1</fullName>
    </submittedName>
</protein>
<dbReference type="Proteomes" id="UP001205998">
    <property type="component" value="Unassembled WGS sequence"/>
</dbReference>
<accession>A0AAD5FUX2</accession>
<dbReference type="SUPFAM" id="SSF57196">
    <property type="entry name" value="EGF/Laminin"/>
    <property type="match status" value="1"/>
</dbReference>
<name>A0AAD5FUX2_SILAS</name>
<proteinExistence type="predicted"/>
<dbReference type="InterPro" id="IPR049883">
    <property type="entry name" value="NOTCH1_EGF-like"/>
</dbReference>
<feature type="domain" description="NOTCH1 EGF-like calcium-binding" evidence="2">
    <location>
        <begin position="1"/>
        <end position="36"/>
    </location>
</feature>
<sequence>VNECKQFGVCSQLCNNTKGSHKCSCFRHFTRVNSSCKAD</sequence>